<evidence type="ECO:0000259" key="1">
    <source>
        <dbReference type="Pfam" id="PF04909"/>
    </source>
</evidence>
<feature type="non-terminal residue" evidence="2">
    <location>
        <position position="1"/>
    </location>
</feature>
<evidence type="ECO:0000313" key="2">
    <source>
        <dbReference type="EMBL" id="SVB25206.1"/>
    </source>
</evidence>
<dbReference type="InterPro" id="IPR006680">
    <property type="entry name" value="Amidohydro-rel"/>
</dbReference>
<feature type="domain" description="Amidohydrolase-related" evidence="1">
    <location>
        <begin position="251"/>
        <end position="481"/>
    </location>
</feature>
<reference evidence="2" key="1">
    <citation type="submission" date="2018-05" db="EMBL/GenBank/DDBJ databases">
        <authorList>
            <person name="Lanie J.A."/>
            <person name="Ng W.-L."/>
            <person name="Kazmierczak K.M."/>
            <person name="Andrzejewski T.M."/>
            <person name="Davidsen T.M."/>
            <person name="Wayne K.J."/>
            <person name="Tettelin H."/>
            <person name="Glass J.I."/>
            <person name="Rusch D."/>
            <person name="Podicherti R."/>
            <person name="Tsui H.-C.T."/>
            <person name="Winkler M.E."/>
        </authorList>
    </citation>
    <scope>NUCLEOTIDE SEQUENCE</scope>
</reference>
<dbReference type="Gene3D" id="3.20.20.140">
    <property type="entry name" value="Metal-dependent hydrolases"/>
    <property type="match status" value="1"/>
</dbReference>
<gene>
    <name evidence="2" type="ORF">METZ01_LOCUS178060</name>
</gene>
<sequence length="522" mass="59784">VVADVRAFNFNPINPKNIMWIPKNERDEKRGVDSPIPTQVVSNEEFIPRPQTEDQRKWEIVMGEMAEEKSKALGMDRRDFMRSSMGMATAFLAANQVYGNYWQVDEKETLEKAAGEEKWPKGDYFIFDVQTHFTNNVPLGMRAMTNSIVKGLGAKLDNKVESYSFNNFVKEIFFDSDTTMAVISGIPGKEFQRGRDGKELEGPKRGGGILPSWLMSQSKKQLNDISGSKRVLCQGNCAPNHYWDQKNKKPNFQELFEQMEREVKQYGIDSWKWYCHMDPGRSGSGFRMDDEKMAYPFYEKSKKLGLKVFSCHKGFASQSRKLGHFTHPGDVEKAAKDHPDLSFVVYHSALKHGPGEAGFRDPKFFDPKTGDFIWHNELMKIKQRNPKMNNVYCEIGTSFGLLAVLHPLMAQHLIGKNVKYYGADHVIWGTDCLWWGSPQWVIEAFKRFQIDDELCEKFGYKKLTKDDKAKIFGLNAAKVYGVDLKKKPKQFPKDTLSKLKTAYLDEGGQRENAAHGWVRAEA</sequence>
<dbReference type="GO" id="GO:0016787">
    <property type="term" value="F:hydrolase activity"/>
    <property type="evidence" value="ECO:0007669"/>
    <property type="project" value="InterPro"/>
</dbReference>
<dbReference type="InterPro" id="IPR032466">
    <property type="entry name" value="Metal_Hydrolase"/>
</dbReference>
<dbReference type="AlphaFoldDB" id="A0A382CGI6"/>
<dbReference type="SUPFAM" id="SSF51556">
    <property type="entry name" value="Metallo-dependent hydrolases"/>
    <property type="match status" value="1"/>
</dbReference>
<proteinExistence type="predicted"/>
<dbReference type="Pfam" id="PF04909">
    <property type="entry name" value="Amidohydro_2"/>
    <property type="match status" value="1"/>
</dbReference>
<dbReference type="PANTHER" id="PTHR42889">
    <property type="entry name" value="BLR3681 PROTEIN"/>
    <property type="match status" value="1"/>
</dbReference>
<name>A0A382CGI6_9ZZZZ</name>
<accession>A0A382CGI6</accession>
<dbReference type="PANTHER" id="PTHR42889:SF1">
    <property type="entry name" value="BLR3681 PROTEIN"/>
    <property type="match status" value="1"/>
</dbReference>
<dbReference type="EMBL" id="UINC01034409">
    <property type="protein sequence ID" value="SVB25206.1"/>
    <property type="molecule type" value="Genomic_DNA"/>
</dbReference>
<organism evidence="2">
    <name type="scientific">marine metagenome</name>
    <dbReference type="NCBI Taxonomy" id="408172"/>
    <lineage>
        <taxon>unclassified sequences</taxon>
        <taxon>metagenomes</taxon>
        <taxon>ecological metagenomes</taxon>
    </lineage>
</organism>
<protein>
    <recommendedName>
        <fullName evidence="1">Amidohydrolase-related domain-containing protein</fullName>
    </recommendedName>
</protein>